<name>A0A4P9WPU6_9FUNG</name>
<feature type="compositionally biased region" description="Polar residues" evidence="4">
    <location>
        <begin position="741"/>
        <end position="758"/>
    </location>
</feature>
<dbReference type="SUPFAM" id="SSF47807">
    <property type="entry name" value="5' to 3' exonuclease, C-terminal subdomain"/>
    <property type="match status" value="1"/>
</dbReference>
<evidence type="ECO:0000256" key="2">
    <source>
        <dbReference type="ARBA" id="ARBA00022801"/>
    </source>
</evidence>
<sequence length="879" mass="96904">MGVNGLWDVLEPIKIPALFPHICSGRLKSRRDNPITTTRDDVVFFPLPDHPGYHGLRIAVDVSLWAYRCNVVTEGASPVVRTFFYKLLHFLTLGVRPVFVFDSSTERPAIKKCTLRAWKEVEEFKTLVHLFGFPYVEAKSEAEAECVNLEKEGIVDCVMTDDADAFLFGGQRVVRNWDGKDGYGKRQAGEHDNGPSRGGGAKNMKEHVQVFLMSRIESELEIERDDLILFAIMTGSTYNTKGIPGLGSVSAQGLARGGYGSELVRAARLASQDQVEIRDKALQDLEELRLEVLDQLRNNERNLMNRRVRKKVDFSSWPIEEVLAFACPSLLHSSAYDHVRQKFDQWTIAMDPDVDAITAYCRDNFFQGDKLLSTVDNKIRPALRLRELRKAAHRIAVARACAGGGSGTAEERAELERAAGLVAEVRKRRIKFNVAEVNIRWGLSMGGLTADPGLAHAPPPPSSKRPRQFDDDDDDDDEDALPPSSTPTPPSQLWEWVEAAIVELVAPNLVAALDEAEESKRILKEEAEARRAARAAHKAAKAAGLFSTPPSRYRRTPSAAPGATSRSRVTDKPSYRPLDEWFPPHYDPTLASSPASQPYTPYRAPLSTPRMPKATQRLDSTPPPRKRRRSSPVSAISFPARLAAEPSSPRAQAVKWITLDDDDEPTPNPASLPYTPHRAPTSSAYLHAIDDIPSPGATLPRLPPHYIPSDPSQYSPNPYPQPATCSARDPRLVAETPSCRGATQPSLANRPSTSYNRAESSHRSEIPSRHINSSASSTSWADYDEDLHSLNESFGQPDTSPVRPARRSSRERTAPRGPIDKYLTPVKPLAAMRPPSAVTNATGSPRAEVGGSSPFVLPDTPRRGQFARSACIDLTGDSD</sequence>
<evidence type="ECO:0008006" key="9">
    <source>
        <dbReference type="Google" id="ProtNLM"/>
    </source>
</evidence>
<feature type="compositionally biased region" description="Basic and acidic residues" evidence="4">
    <location>
        <begin position="568"/>
        <end position="579"/>
    </location>
</feature>
<feature type="region of interest" description="Disordered" evidence="4">
    <location>
        <begin position="183"/>
        <end position="202"/>
    </location>
</feature>
<proteinExistence type="predicted"/>
<feature type="domain" description="XPG-I" evidence="5">
    <location>
        <begin position="129"/>
        <end position="200"/>
    </location>
</feature>
<dbReference type="Pfam" id="PF00867">
    <property type="entry name" value="XPG_I"/>
    <property type="match status" value="1"/>
</dbReference>
<protein>
    <recommendedName>
        <fullName evidence="9">XPG-I domain-containing protein</fullName>
    </recommendedName>
</protein>
<dbReference type="PANTHER" id="PTHR11081:SF75">
    <property type="entry name" value="ENDONUCLEASE, PUTATIVE (AFU_ORTHOLOGUE AFUA_3G13260)-RELATED"/>
    <property type="match status" value="1"/>
</dbReference>
<gene>
    <name evidence="7" type="ORF">BDK51DRAFT_40400</name>
</gene>
<feature type="domain" description="XPG N-terminal" evidence="6">
    <location>
        <begin position="1"/>
        <end position="125"/>
    </location>
</feature>
<dbReference type="SMART" id="SM00485">
    <property type="entry name" value="XPGN"/>
    <property type="match status" value="1"/>
</dbReference>
<dbReference type="CDD" id="cd09870">
    <property type="entry name" value="PIN_YEN1"/>
    <property type="match status" value="1"/>
</dbReference>
<dbReference type="SUPFAM" id="SSF88723">
    <property type="entry name" value="PIN domain-like"/>
    <property type="match status" value="1"/>
</dbReference>
<dbReference type="InterPro" id="IPR029060">
    <property type="entry name" value="PIN-like_dom_sf"/>
</dbReference>
<feature type="coiled-coil region" evidence="3">
    <location>
        <begin position="506"/>
        <end position="533"/>
    </location>
</feature>
<dbReference type="GO" id="GO:0006281">
    <property type="term" value="P:DNA repair"/>
    <property type="evidence" value="ECO:0007669"/>
    <property type="project" value="UniProtKB-ARBA"/>
</dbReference>
<feature type="compositionally biased region" description="Polar residues" evidence="4">
    <location>
        <begin position="590"/>
        <end position="599"/>
    </location>
</feature>
<evidence type="ECO:0000256" key="1">
    <source>
        <dbReference type="ARBA" id="ARBA00022722"/>
    </source>
</evidence>
<evidence type="ECO:0000259" key="6">
    <source>
        <dbReference type="SMART" id="SM00485"/>
    </source>
</evidence>
<dbReference type="InterPro" id="IPR006085">
    <property type="entry name" value="XPG_DNA_repair_N"/>
</dbReference>
<keyword evidence="3" id="KW-0175">Coiled coil</keyword>
<reference evidence="8" key="1">
    <citation type="journal article" date="2018" name="Nat. Microbiol.">
        <title>Leveraging single-cell genomics to expand the fungal tree of life.</title>
        <authorList>
            <person name="Ahrendt S.R."/>
            <person name="Quandt C.A."/>
            <person name="Ciobanu D."/>
            <person name="Clum A."/>
            <person name="Salamov A."/>
            <person name="Andreopoulos B."/>
            <person name="Cheng J.F."/>
            <person name="Woyke T."/>
            <person name="Pelin A."/>
            <person name="Henrissat B."/>
            <person name="Reynolds N.K."/>
            <person name="Benny G.L."/>
            <person name="Smith M.E."/>
            <person name="James T.Y."/>
            <person name="Grigoriev I.V."/>
        </authorList>
    </citation>
    <scope>NUCLEOTIDE SEQUENCE [LARGE SCALE GENOMIC DNA]</scope>
</reference>
<feature type="compositionally biased region" description="Basic and acidic residues" evidence="4">
    <location>
        <begin position="183"/>
        <end position="194"/>
    </location>
</feature>
<dbReference type="Gene3D" id="3.40.50.1010">
    <property type="entry name" value="5'-nuclease"/>
    <property type="match status" value="2"/>
</dbReference>
<dbReference type="GO" id="GO:0017108">
    <property type="term" value="F:5'-flap endonuclease activity"/>
    <property type="evidence" value="ECO:0007669"/>
    <property type="project" value="TreeGrafter"/>
</dbReference>
<feature type="region of interest" description="Disordered" evidence="4">
    <location>
        <begin position="450"/>
        <end position="492"/>
    </location>
</feature>
<organism evidence="7 8">
    <name type="scientific">Blyttiomyces helicus</name>
    <dbReference type="NCBI Taxonomy" id="388810"/>
    <lineage>
        <taxon>Eukaryota</taxon>
        <taxon>Fungi</taxon>
        <taxon>Fungi incertae sedis</taxon>
        <taxon>Chytridiomycota</taxon>
        <taxon>Chytridiomycota incertae sedis</taxon>
        <taxon>Chytridiomycetes</taxon>
        <taxon>Chytridiomycetes incertae sedis</taxon>
        <taxon>Blyttiomyces</taxon>
    </lineage>
</organism>
<dbReference type="AlphaFoldDB" id="A0A4P9WPU6"/>
<dbReference type="OrthoDB" id="2148513at2759"/>
<dbReference type="InterPro" id="IPR036279">
    <property type="entry name" value="5-3_exonuclease_C_sf"/>
</dbReference>
<dbReference type="SMART" id="SM00484">
    <property type="entry name" value="XPGI"/>
    <property type="match status" value="1"/>
</dbReference>
<evidence type="ECO:0000259" key="5">
    <source>
        <dbReference type="SMART" id="SM00484"/>
    </source>
</evidence>
<dbReference type="InterPro" id="IPR006084">
    <property type="entry name" value="XPG/Rad2"/>
</dbReference>
<evidence type="ECO:0000313" key="8">
    <source>
        <dbReference type="Proteomes" id="UP000269721"/>
    </source>
</evidence>
<dbReference type="InterPro" id="IPR006086">
    <property type="entry name" value="XPG-I_dom"/>
</dbReference>
<dbReference type="Proteomes" id="UP000269721">
    <property type="component" value="Unassembled WGS sequence"/>
</dbReference>
<dbReference type="Pfam" id="PF00752">
    <property type="entry name" value="XPG_N"/>
    <property type="match status" value="1"/>
</dbReference>
<evidence type="ECO:0000256" key="3">
    <source>
        <dbReference type="SAM" id="Coils"/>
    </source>
</evidence>
<dbReference type="PRINTS" id="PR00853">
    <property type="entry name" value="XPGRADSUPER"/>
</dbReference>
<accession>A0A4P9WPU6</accession>
<feature type="compositionally biased region" description="Polar residues" evidence="4">
    <location>
        <begin position="790"/>
        <end position="799"/>
    </location>
</feature>
<feature type="compositionally biased region" description="Polar residues" evidence="4">
    <location>
        <begin position="770"/>
        <end position="780"/>
    </location>
</feature>
<keyword evidence="8" id="KW-1185">Reference proteome</keyword>
<feature type="region of interest" description="Disordered" evidence="4">
    <location>
        <begin position="540"/>
        <end position="862"/>
    </location>
</feature>
<evidence type="ECO:0000313" key="7">
    <source>
        <dbReference type="EMBL" id="RKO92846.1"/>
    </source>
</evidence>
<dbReference type="PANTHER" id="PTHR11081">
    <property type="entry name" value="FLAP ENDONUCLEASE FAMILY MEMBER"/>
    <property type="match status" value="1"/>
</dbReference>
<feature type="compositionally biased region" description="Basic and acidic residues" evidence="4">
    <location>
        <begin position="759"/>
        <end position="768"/>
    </location>
</feature>
<evidence type="ECO:0000256" key="4">
    <source>
        <dbReference type="SAM" id="MobiDB-lite"/>
    </source>
</evidence>
<feature type="compositionally biased region" description="Acidic residues" evidence="4">
    <location>
        <begin position="470"/>
        <end position="480"/>
    </location>
</feature>
<keyword evidence="2" id="KW-0378">Hydrolase</keyword>
<keyword evidence="1" id="KW-0540">Nuclease</keyword>
<dbReference type="EMBL" id="KZ994475">
    <property type="protein sequence ID" value="RKO92846.1"/>
    <property type="molecule type" value="Genomic_DNA"/>
</dbReference>